<evidence type="ECO:0000313" key="1">
    <source>
        <dbReference type="EMBL" id="KAF2611572.1"/>
    </source>
</evidence>
<proteinExistence type="predicted"/>
<sequence>MVIPQRANRSELNAFAEISHGGNNTEKGFDFLWLLANPCRDSVDLLHLVLIIPSDRIPATEPHTNPPKDSSKSQLSLRQRLRLSVLCGRALSDHVSGPIFTCGFQKLHRRIETEAAAWILYERRNETTSSLRIFGSLVGISKAKLSCWLKKASNFFPNQSCVLVKKQDDIVGFFFLFCP</sequence>
<protein>
    <submittedName>
        <fullName evidence="1">Uncharacterized protein</fullName>
    </submittedName>
</protein>
<reference evidence="1" key="1">
    <citation type="submission" date="2019-12" db="EMBL/GenBank/DDBJ databases">
        <title>Genome sequencing and annotation of Brassica cretica.</title>
        <authorList>
            <person name="Studholme D.J."/>
            <person name="Sarris P.F."/>
        </authorList>
    </citation>
    <scope>NUCLEOTIDE SEQUENCE</scope>
    <source>
        <strain evidence="1">PFS-102/07</strain>
        <tissue evidence="1">Leaf</tissue>
    </source>
</reference>
<dbReference type="EMBL" id="QGKY02000089">
    <property type="protein sequence ID" value="KAF2611572.1"/>
    <property type="molecule type" value="Genomic_DNA"/>
</dbReference>
<name>A0A8S9LYE8_BRACR</name>
<organism evidence="1">
    <name type="scientific">Brassica cretica</name>
    <name type="common">Mustard</name>
    <dbReference type="NCBI Taxonomy" id="69181"/>
    <lineage>
        <taxon>Eukaryota</taxon>
        <taxon>Viridiplantae</taxon>
        <taxon>Streptophyta</taxon>
        <taxon>Embryophyta</taxon>
        <taxon>Tracheophyta</taxon>
        <taxon>Spermatophyta</taxon>
        <taxon>Magnoliopsida</taxon>
        <taxon>eudicotyledons</taxon>
        <taxon>Gunneridae</taxon>
        <taxon>Pentapetalae</taxon>
        <taxon>rosids</taxon>
        <taxon>malvids</taxon>
        <taxon>Brassicales</taxon>
        <taxon>Brassicaceae</taxon>
        <taxon>Brassiceae</taxon>
        <taxon>Brassica</taxon>
    </lineage>
</organism>
<dbReference type="AlphaFoldDB" id="A0A8S9LYE8"/>
<comment type="caution">
    <text evidence="1">The sequence shown here is derived from an EMBL/GenBank/DDBJ whole genome shotgun (WGS) entry which is preliminary data.</text>
</comment>
<accession>A0A8S9LYE8</accession>
<gene>
    <name evidence="1" type="ORF">F2Q70_00013486</name>
</gene>